<feature type="domain" description="N-acetyltransferase" evidence="3">
    <location>
        <begin position="7"/>
        <end position="156"/>
    </location>
</feature>
<accession>A0ABV7Y663</accession>
<dbReference type="CDD" id="cd04301">
    <property type="entry name" value="NAT_SF"/>
    <property type="match status" value="1"/>
</dbReference>
<dbReference type="PANTHER" id="PTHR43877">
    <property type="entry name" value="AMINOALKYLPHOSPHONATE N-ACETYLTRANSFERASE-RELATED-RELATED"/>
    <property type="match status" value="1"/>
</dbReference>
<dbReference type="EC" id="2.3.1.-" evidence="4"/>
<dbReference type="Proteomes" id="UP001595699">
    <property type="component" value="Unassembled WGS sequence"/>
</dbReference>
<keyword evidence="1 4" id="KW-0808">Transferase</keyword>
<sequence>MTDVEFTKYRGQTSAHYAAALLESGALGAEEALRYAEQQTDELLPYGVATSDMLLFVAEDASVPVGSIWIGLPGSDADHPGAWVYDLHVMPAHQGRGYGRAIMEAGERSMVERGITEIGLNVFGRNAAAVRLYQSLGYQVTSQQMTKPLSLQEQNY</sequence>
<dbReference type="Gene3D" id="3.40.630.30">
    <property type="match status" value="1"/>
</dbReference>
<dbReference type="InterPro" id="IPR050832">
    <property type="entry name" value="Bact_Acetyltransf"/>
</dbReference>
<name>A0ABV7Y663_9ACTN</name>
<dbReference type="PROSITE" id="PS51186">
    <property type="entry name" value="GNAT"/>
    <property type="match status" value="1"/>
</dbReference>
<dbReference type="RefSeq" id="WP_205122086.1">
    <property type="nucleotide sequence ID" value="NZ_JAFBCM010000001.1"/>
</dbReference>
<gene>
    <name evidence="4" type="ORF">ACFOUW_01665</name>
</gene>
<evidence type="ECO:0000256" key="1">
    <source>
        <dbReference type="ARBA" id="ARBA00022679"/>
    </source>
</evidence>
<dbReference type="InterPro" id="IPR000182">
    <property type="entry name" value="GNAT_dom"/>
</dbReference>
<protein>
    <submittedName>
        <fullName evidence="4">GNAT family N-acetyltransferase</fullName>
        <ecNumber evidence="4">2.3.1.-</ecNumber>
    </submittedName>
</protein>
<proteinExistence type="predicted"/>
<dbReference type="InterPro" id="IPR016181">
    <property type="entry name" value="Acyl_CoA_acyltransferase"/>
</dbReference>
<evidence type="ECO:0000313" key="4">
    <source>
        <dbReference type="EMBL" id="MFC3759534.1"/>
    </source>
</evidence>
<dbReference type="Pfam" id="PF00583">
    <property type="entry name" value="Acetyltransf_1"/>
    <property type="match status" value="1"/>
</dbReference>
<keyword evidence="2 4" id="KW-0012">Acyltransferase</keyword>
<evidence type="ECO:0000256" key="2">
    <source>
        <dbReference type="ARBA" id="ARBA00023315"/>
    </source>
</evidence>
<dbReference type="SUPFAM" id="SSF55729">
    <property type="entry name" value="Acyl-CoA N-acyltransferases (Nat)"/>
    <property type="match status" value="1"/>
</dbReference>
<reference evidence="5" key="1">
    <citation type="journal article" date="2019" name="Int. J. Syst. Evol. Microbiol.">
        <title>The Global Catalogue of Microorganisms (GCM) 10K type strain sequencing project: providing services to taxonomists for standard genome sequencing and annotation.</title>
        <authorList>
            <consortium name="The Broad Institute Genomics Platform"/>
            <consortium name="The Broad Institute Genome Sequencing Center for Infectious Disease"/>
            <person name="Wu L."/>
            <person name="Ma J."/>
        </authorList>
    </citation>
    <scope>NUCLEOTIDE SEQUENCE [LARGE SCALE GENOMIC DNA]</scope>
    <source>
        <strain evidence="5">CGMCC 4.7241</strain>
    </source>
</reference>
<dbReference type="GO" id="GO:0016746">
    <property type="term" value="F:acyltransferase activity"/>
    <property type="evidence" value="ECO:0007669"/>
    <property type="project" value="UniProtKB-KW"/>
</dbReference>
<evidence type="ECO:0000313" key="5">
    <source>
        <dbReference type="Proteomes" id="UP001595699"/>
    </source>
</evidence>
<organism evidence="4 5">
    <name type="scientific">Tenggerimyces flavus</name>
    <dbReference type="NCBI Taxonomy" id="1708749"/>
    <lineage>
        <taxon>Bacteria</taxon>
        <taxon>Bacillati</taxon>
        <taxon>Actinomycetota</taxon>
        <taxon>Actinomycetes</taxon>
        <taxon>Propionibacteriales</taxon>
        <taxon>Nocardioidaceae</taxon>
        <taxon>Tenggerimyces</taxon>
    </lineage>
</organism>
<comment type="caution">
    <text evidence="4">The sequence shown here is derived from an EMBL/GenBank/DDBJ whole genome shotgun (WGS) entry which is preliminary data.</text>
</comment>
<evidence type="ECO:0000259" key="3">
    <source>
        <dbReference type="PROSITE" id="PS51186"/>
    </source>
</evidence>
<dbReference type="EMBL" id="JBHRZH010000001">
    <property type="protein sequence ID" value="MFC3759534.1"/>
    <property type="molecule type" value="Genomic_DNA"/>
</dbReference>
<keyword evidence="5" id="KW-1185">Reference proteome</keyword>